<dbReference type="InterPro" id="IPR037175">
    <property type="entry name" value="KFase_sf"/>
</dbReference>
<organism evidence="1 2">
    <name type="scientific">Nitratidesulfovibrio vulgaris (strain DP4)</name>
    <name type="common">Desulfovibrio vulgaris</name>
    <dbReference type="NCBI Taxonomy" id="391774"/>
    <lineage>
        <taxon>Bacteria</taxon>
        <taxon>Pseudomonadati</taxon>
        <taxon>Thermodesulfobacteriota</taxon>
        <taxon>Desulfovibrionia</taxon>
        <taxon>Desulfovibrionales</taxon>
        <taxon>Desulfovibrionaceae</taxon>
        <taxon>Nitratidesulfovibrio</taxon>
    </lineage>
</organism>
<sequence length="265" mass="28263">MKCDVAPDASVACPVERRPAENTGRRACDRAGWARWRRVIDATQPITPAMPLWPDDPSMVAETVATFSTEGYRLRAFRMGEHSGTHVNAPSSFLPDGVSLEDAASWPLVAPLVIIDLRKRAGLDSGCTCGMDDLEAWENRFGRIPRGAFVACNTGWHRHWDDPRAYFGRTGDSDAIRFPSFAPGAVQWLCAERHVGGIGIDTHGVDAPDDASFSCNRTALSRGCAVVECLGSLDAAPLSGALIIVAPLPLVGGTGAPATVTVLVP</sequence>
<evidence type="ECO:0000313" key="2">
    <source>
        <dbReference type="Proteomes" id="UP000009173"/>
    </source>
</evidence>
<dbReference type="GO" id="GO:0004061">
    <property type="term" value="F:arylformamidase activity"/>
    <property type="evidence" value="ECO:0007669"/>
    <property type="project" value="InterPro"/>
</dbReference>
<accession>A0A0H3A807</accession>
<dbReference type="PANTHER" id="PTHR31118">
    <property type="entry name" value="CYCLASE-LIKE PROTEIN 2"/>
    <property type="match status" value="1"/>
</dbReference>
<dbReference type="KEGG" id="dvl:Dvul_1294"/>
<dbReference type="SMR" id="A0A0H3A807"/>
<protein>
    <submittedName>
        <fullName evidence="1">Cyclase family protein</fullName>
    </submittedName>
</protein>
<dbReference type="Proteomes" id="UP000009173">
    <property type="component" value="Chromosome"/>
</dbReference>
<dbReference type="EMBL" id="CP000527">
    <property type="protein sequence ID" value="ABM28313.1"/>
    <property type="molecule type" value="Genomic_DNA"/>
</dbReference>
<dbReference type="HOGENOM" id="CLU_030671_2_0_7"/>
<dbReference type="InterPro" id="IPR007325">
    <property type="entry name" value="KFase/CYL"/>
</dbReference>
<name>A0A0H3A807_NITV4</name>
<dbReference type="SUPFAM" id="SSF102198">
    <property type="entry name" value="Putative cyclase"/>
    <property type="match status" value="1"/>
</dbReference>
<dbReference type="Gene3D" id="3.50.30.50">
    <property type="entry name" value="Putative cyclase"/>
    <property type="match status" value="1"/>
</dbReference>
<dbReference type="AlphaFoldDB" id="A0A0H3A807"/>
<gene>
    <name evidence="1" type="ordered locus">Dvul_1294</name>
</gene>
<proteinExistence type="predicted"/>
<reference evidence="2" key="1">
    <citation type="journal article" date="2009" name="Environ. Microbiol.">
        <title>Contribution of mobile genetic elements to Desulfovibrio vulgaris genome plasticity.</title>
        <authorList>
            <person name="Walker C.B."/>
            <person name="Stolyar S."/>
            <person name="Chivian D."/>
            <person name="Pinel N."/>
            <person name="Gabster J.A."/>
            <person name="Dehal P.S."/>
            <person name="He Z."/>
            <person name="Yang Z.K."/>
            <person name="Yen H.C."/>
            <person name="Zhou J."/>
            <person name="Wall J.D."/>
            <person name="Hazen T.C."/>
            <person name="Arkin A.P."/>
            <person name="Stahl D.A."/>
        </authorList>
    </citation>
    <scope>NUCLEOTIDE SEQUENCE [LARGE SCALE GENOMIC DNA]</scope>
    <source>
        <strain evidence="2">DP4</strain>
    </source>
</reference>
<dbReference type="PANTHER" id="PTHR31118:SF12">
    <property type="entry name" value="CYCLASE-LIKE PROTEIN 2"/>
    <property type="match status" value="1"/>
</dbReference>
<dbReference type="Pfam" id="PF04199">
    <property type="entry name" value="Cyclase"/>
    <property type="match status" value="1"/>
</dbReference>
<dbReference type="GO" id="GO:0019441">
    <property type="term" value="P:L-tryptophan catabolic process to kynurenine"/>
    <property type="evidence" value="ECO:0007669"/>
    <property type="project" value="InterPro"/>
</dbReference>
<evidence type="ECO:0000313" key="1">
    <source>
        <dbReference type="EMBL" id="ABM28313.1"/>
    </source>
</evidence>